<dbReference type="InterPro" id="IPR056789">
    <property type="entry name" value="LRR_R13L1-DRL21"/>
</dbReference>
<dbReference type="RefSeq" id="XP_021852039.2">
    <property type="nucleotide sequence ID" value="XM_021996347.2"/>
</dbReference>
<keyword evidence="1" id="KW-0433">Leucine-rich repeat</keyword>
<evidence type="ECO:0000256" key="4">
    <source>
        <dbReference type="ARBA" id="ARBA00022821"/>
    </source>
</evidence>
<evidence type="ECO:0000256" key="5">
    <source>
        <dbReference type="ARBA" id="ARBA00022840"/>
    </source>
</evidence>
<evidence type="ECO:0000259" key="10">
    <source>
        <dbReference type="Pfam" id="PF23598"/>
    </source>
</evidence>
<dbReference type="InterPro" id="IPR027417">
    <property type="entry name" value="P-loop_NTPase"/>
</dbReference>
<dbReference type="Gene3D" id="3.40.50.300">
    <property type="entry name" value="P-loop containing nucleotide triphosphate hydrolases"/>
    <property type="match status" value="1"/>
</dbReference>
<dbReference type="SUPFAM" id="SSF52058">
    <property type="entry name" value="L domain-like"/>
    <property type="match status" value="2"/>
</dbReference>
<feature type="domain" description="Disease resistance N-terminal" evidence="8">
    <location>
        <begin position="21"/>
        <end position="94"/>
    </location>
</feature>
<dbReference type="GO" id="GO:0006952">
    <property type="term" value="P:defense response"/>
    <property type="evidence" value="ECO:0007669"/>
    <property type="project" value="UniProtKB-KW"/>
</dbReference>
<dbReference type="Pfam" id="PF18052">
    <property type="entry name" value="Rx_N"/>
    <property type="match status" value="1"/>
</dbReference>
<evidence type="ECO:0000256" key="3">
    <source>
        <dbReference type="ARBA" id="ARBA00022741"/>
    </source>
</evidence>
<evidence type="ECO:0000259" key="11">
    <source>
        <dbReference type="Pfam" id="PF25019"/>
    </source>
</evidence>
<accession>A0A9R0JYR3</accession>
<feature type="domain" description="R13L1/DRL21-like LRR repeat region" evidence="11">
    <location>
        <begin position="700"/>
        <end position="823"/>
    </location>
</feature>
<evidence type="ECO:0000256" key="1">
    <source>
        <dbReference type="ARBA" id="ARBA00022614"/>
    </source>
</evidence>
<dbReference type="Gene3D" id="1.10.10.10">
    <property type="entry name" value="Winged helix-like DNA-binding domain superfamily/Winged helix DNA-binding domain"/>
    <property type="match status" value="1"/>
</dbReference>
<reference evidence="13" key="2">
    <citation type="submission" date="2025-08" db="UniProtKB">
        <authorList>
            <consortium name="RefSeq"/>
        </authorList>
    </citation>
    <scope>IDENTIFICATION</scope>
    <source>
        <tissue evidence="13">Leaf</tissue>
    </source>
</reference>
<dbReference type="InterPro" id="IPR036388">
    <property type="entry name" value="WH-like_DNA-bd_sf"/>
</dbReference>
<gene>
    <name evidence="13" type="primary">LOC110791593</name>
</gene>
<dbReference type="PRINTS" id="PR00364">
    <property type="entry name" value="DISEASERSIST"/>
</dbReference>
<dbReference type="Proteomes" id="UP000813463">
    <property type="component" value="Chromosome 2"/>
</dbReference>
<feature type="compositionally biased region" description="Acidic residues" evidence="6">
    <location>
        <begin position="184"/>
        <end position="197"/>
    </location>
</feature>
<feature type="domain" description="Disease resistance R13L4/SHOC-2-like LRR" evidence="10">
    <location>
        <begin position="583"/>
        <end position="639"/>
    </location>
</feature>
<dbReference type="InterPro" id="IPR058922">
    <property type="entry name" value="WHD_DRP"/>
</dbReference>
<organism evidence="12 13">
    <name type="scientific">Spinacia oleracea</name>
    <name type="common">Spinach</name>
    <dbReference type="NCBI Taxonomy" id="3562"/>
    <lineage>
        <taxon>Eukaryota</taxon>
        <taxon>Viridiplantae</taxon>
        <taxon>Streptophyta</taxon>
        <taxon>Embryophyta</taxon>
        <taxon>Tracheophyta</taxon>
        <taxon>Spermatophyta</taxon>
        <taxon>Magnoliopsida</taxon>
        <taxon>eudicotyledons</taxon>
        <taxon>Gunneridae</taxon>
        <taxon>Pentapetalae</taxon>
        <taxon>Caryophyllales</taxon>
        <taxon>Chenopodiaceae</taxon>
        <taxon>Chenopodioideae</taxon>
        <taxon>Anserineae</taxon>
        <taxon>Spinacia</taxon>
    </lineage>
</organism>
<feature type="domain" description="NB-ARC" evidence="7">
    <location>
        <begin position="202"/>
        <end position="359"/>
    </location>
</feature>
<keyword evidence="3" id="KW-0547">Nucleotide-binding</keyword>
<dbReference type="Pfam" id="PF23559">
    <property type="entry name" value="WHD_DRP"/>
    <property type="match status" value="1"/>
</dbReference>
<dbReference type="InterPro" id="IPR032675">
    <property type="entry name" value="LRR_dom_sf"/>
</dbReference>
<dbReference type="GO" id="GO:0051707">
    <property type="term" value="P:response to other organism"/>
    <property type="evidence" value="ECO:0007669"/>
    <property type="project" value="UniProtKB-ARBA"/>
</dbReference>
<dbReference type="InterPro" id="IPR055414">
    <property type="entry name" value="LRR_R13L4/SHOC2-like"/>
</dbReference>
<dbReference type="Gene3D" id="1.20.5.4130">
    <property type="match status" value="1"/>
</dbReference>
<dbReference type="GeneID" id="110791593"/>
<proteinExistence type="predicted"/>
<evidence type="ECO:0000256" key="2">
    <source>
        <dbReference type="ARBA" id="ARBA00022737"/>
    </source>
</evidence>
<evidence type="ECO:0000259" key="9">
    <source>
        <dbReference type="Pfam" id="PF23559"/>
    </source>
</evidence>
<keyword evidence="4" id="KW-0611">Plant defense</keyword>
<evidence type="ECO:0000313" key="13">
    <source>
        <dbReference type="RefSeq" id="XP_021852039.2"/>
    </source>
</evidence>
<dbReference type="GO" id="GO:0043531">
    <property type="term" value="F:ADP binding"/>
    <property type="evidence" value="ECO:0007669"/>
    <property type="project" value="InterPro"/>
</dbReference>
<feature type="domain" description="Disease resistance protein winged helix" evidence="9">
    <location>
        <begin position="448"/>
        <end position="516"/>
    </location>
</feature>
<dbReference type="InterPro" id="IPR002182">
    <property type="entry name" value="NB-ARC"/>
</dbReference>
<dbReference type="PANTHER" id="PTHR36766">
    <property type="entry name" value="PLANT BROAD-SPECTRUM MILDEW RESISTANCE PROTEIN RPW8"/>
    <property type="match status" value="1"/>
</dbReference>
<reference evidence="12" key="1">
    <citation type="journal article" date="2021" name="Nat. Commun.">
        <title>Genomic analyses provide insights into spinach domestication and the genetic basis of agronomic traits.</title>
        <authorList>
            <person name="Cai X."/>
            <person name="Sun X."/>
            <person name="Xu C."/>
            <person name="Sun H."/>
            <person name="Wang X."/>
            <person name="Ge C."/>
            <person name="Zhang Z."/>
            <person name="Wang Q."/>
            <person name="Fei Z."/>
            <person name="Jiao C."/>
            <person name="Wang Q."/>
        </authorList>
    </citation>
    <scope>NUCLEOTIDE SEQUENCE [LARGE SCALE GENOMIC DNA]</scope>
    <source>
        <strain evidence="12">cv. Varoflay</strain>
    </source>
</reference>
<dbReference type="KEGG" id="soe:110791593"/>
<dbReference type="Pfam" id="PF00931">
    <property type="entry name" value="NB-ARC"/>
    <property type="match status" value="1"/>
</dbReference>
<name>A0A9R0JYR3_SPIOL</name>
<feature type="region of interest" description="Disordered" evidence="6">
    <location>
        <begin position="182"/>
        <end position="201"/>
    </location>
</feature>
<dbReference type="PANTHER" id="PTHR36766:SF70">
    <property type="entry name" value="DISEASE RESISTANCE PROTEIN RGA4"/>
    <property type="match status" value="1"/>
</dbReference>
<sequence>MSDPVSLLAGPIITKIIELGFSFGKNKYDQLYGVEGEMEKLMSNLSSIKAVLNDAERCCSDSKSEQLVDWLSKLRDASLDVEDILETYAIEASIIQKQRLTTPFAWLSSRSDAANKIKKMVTRMDIISQEKTNFHFRPGDYGGTDWTPQGNRIGLREMSYLRDTSDIVGREEEREEVVSWLLKEEEEEEEEEEEDEAGNNRRVPVLPIIGMGGLGKTTLAQLVYNDERVYKKLDDVCHFKVAMWINVSVDSSVDKILREMVEILTEMRHDMIPRSSIQSRILEVLDGKRFLLVLDDVWVEKLDWEPIHDFLKLCPKGSKILVTSRNGNVTKIMGASHTHTLGQLPEERCWDLFAKRAFPDGAYSTDLEEIGREITRRCNCLPLAVKAMAGLLRGDNDVSKWQRILKNGIWESEQSNLGNGIPNILPALKLSYDHLPSQLKQCFAYCYIFPKGHMFDKYHLVKLWIVEGYIQLTGENKLEETGSDYFDELLTRSFFQILDIDNKVRYKMHDLIHDLAKSVSSCCQRIEENKSYSIQHTSRHVSFHCKDVQKPAAEILKAKKLRTLLLPISYARDFGLALDKMFRALRYMRVLDLSSTNIIDLPKSIGQLKLLRYLDLSRTEIRLLPNTVCNLYNLQILKLLGCLWLLELPKDLGNLQNLRYLELDEMFWYKCSKLPPNIGGLTNLHNFHSFYVRQESGYGIEELKSMNSLEGTLHISMLENSADAKAAELKQKEGITKLTLEWSKQDASLQNQTVQEIVLEDLEPYQSLRELHIHQYKGSRFSSWMGNGMLQNLYKISLNHCVSCRILSVGPLPHLQELRIKGMLELSEWPETLYPSLRSLRISKCPQLRELPRIFPNLRVMKINHCDVLKALPVMPTVMFLILSNNALLEEWREVTMHIVTRNHGGGDVRVQRHSFMDLLELKIVNCPRLQEMPTLFSPQKLQISGCILRTLPQHNQRLQCLELDKCNGSSLIDAIQSTDSLYSLIISNFTNLDTLPKLPHLPRLQSLYIHNCQDLVTLSHENSTLRNLTSLKLLSISGCKKLEAFPEEGLPTSIECLSIENCLNLKSFPTPNYLSSITSLRDLYLEDCPKLKSIAEDGLPSSLQHLRIRGCSLLTQQFNKDAGGKYWKMISHVTDLELESIKNHQPKPILGPRKGYLACFTRK</sequence>
<dbReference type="SUPFAM" id="SSF52540">
    <property type="entry name" value="P-loop containing nucleoside triphosphate hydrolases"/>
    <property type="match status" value="1"/>
</dbReference>
<evidence type="ECO:0000313" key="12">
    <source>
        <dbReference type="Proteomes" id="UP000813463"/>
    </source>
</evidence>
<evidence type="ECO:0000259" key="8">
    <source>
        <dbReference type="Pfam" id="PF18052"/>
    </source>
</evidence>
<keyword evidence="12" id="KW-1185">Reference proteome</keyword>
<dbReference type="InterPro" id="IPR041118">
    <property type="entry name" value="Rx_N"/>
</dbReference>
<keyword evidence="2" id="KW-0677">Repeat</keyword>
<dbReference type="GO" id="GO:0005524">
    <property type="term" value="F:ATP binding"/>
    <property type="evidence" value="ECO:0007669"/>
    <property type="project" value="UniProtKB-KW"/>
</dbReference>
<dbReference type="Gene3D" id="3.80.10.10">
    <property type="entry name" value="Ribonuclease Inhibitor"/>
    <property type="match status" value="4"/>
</dbReference>
<dbReference type="AlphaFoldDB" id="A0A9R0JYR3"/>
<protein>
    <submittedName>
        <fullName evidence="13">Disease resistance protein RGA3</fullName>
    </submittedName>
</protein>
<dbReference type="Pfam" id="PF25019">
    <property type="entry name" value="LRR_R13L1-DRL21"/>
    <property type="match status" value="1"/>
</dbReference>
<dbReference type="Pfam" id="PF23598">
    <property type="entry name" value="LRR_14"/>
    <property type="match status" value="1"/>
</dbReference>
<keyword evidence="5" id="KW-0067">ATP-binding</keyword>
<evidence type="ECO:0000256" key="6">
    <source>
        <dbReference type="SAM" id="MobiDB-lite"/>
    </source>
</evidence>
<evidence type="ECO:0000259" key="7">
    <source>
        <dbReference type="Pfam" id="PF00931"/>
    </source>
</evidence>